<dbReference type="AlphaFoldDB" id="A0A7S1PBP4"/>
<keyword evidence="3" id="KW-0812">Transmembrane</keyword>
<dbReference type="FunFam" id="2.60.370.10:FF:000001">
    <property type="entry name" value="COX11 cytochrome c oxidase assembly homolog"/>
    <property type="match status" value="1"/>
</dbReference>
<comment type="function">
    <text evidence="1">Exerts its effect at some terminal stage of cytochrome c oxidase synthesis, probably by being involved in the insertion of the copper B into subunit I.</text>
</comment>
<name>A0A7S1PBP4_9ALVE</name>
<sequence>MQLGGGLSASLARSASAGRQAAHATPSAPTAALRGRSVGSVVLNSCGSMMTASRGLCRRQQQAQWPCFHPRGSRSAAPSSLATFTRVLISSPSGPMPASYRSFVTASRPLLQSPYSASSPLLRERDGGERLMQRIKRLRLFKRKHNTPVPFVLVTIMLSSAGMTMAFTPLYDLFCQTTGYDGTTQVHKDYAPPPNPTSKASKKLLTVDFVATLGGDFPWEFKPCQKRIVVTPGETALAFFKAKNLTNEPLIGMSLYSCMPPEIGIYFNKIQCFCFEEQLLNPGEEIDMPVFFFIDPEIMEDPRLDVVENITLSYIFYSSESEVPPEYAHLQLAQRTDKVPLTPEVEV</sequence>
<dbReference type="Gene3D" id="2.60.370.10">
    <property type="entry name" value="Ctag/Cox11"/>
    <property type="match status" value="1"/>
</dbReference>
<keyword evidence="5" id="KW-0472">Membrane</keyword>
<evidence type="ECO:0000256" key="4">
    <source>
        <dbReference type="ARBA" id="ARBA00022989"/>
    </source>
</evidence>
<dbReference type="Pfam" id="PF04442">
    <property type="entry name" value="CtaG_Cox11"/>
    <property type="match status" value="1"/>
</dbReference>
<dbReference type="SUPFAM" id="SSF110111">
    <property type="entry name" value="Ctag/Cox11"/>
    <property type="match status" value="1"/>
</dbReference>
<evidence type="ECO:0008006" key="7">
    <source>
        <dbReference type="Google" id="ProtNLM"/>
    </source>
</evidence>
<dbReference type="GO" id="GO:0005507">
    <property type="term" value="F:copper ion binding"/>
    <property type="evidence" value="ECO:0007669"/>
    <property type="project" value="InterPro"/>
</dbReference>
<organism evidence="6">
    <name type="scientific">Vitrella brassicaformis</name>
    <dbReference type="NCBI Taxonomy" id="1169539"/>
    <lineage>
        <taxon>Eukaryota</taxon>
        <taxon>Sar</taxon>
        <taxon>Alveolata</taxon>
        <taxon>Colpodellida</taxon>
        <taxon>Vitrellaceae</taxon>
        <taxon>Vitrella</taxon>
    </lineage>
</organism>
<accession>A0A7S1PBP4</accession>
<dbReference type="PANTHER" id="PTHR21320:SF3">
    <property type="entry name" value="CYTOCHROME C OXIDASE ASSEMBLY PROTEIN COX11, MITOCHONDRIAL-RELATED"/>
    <property type="match status" value="1"/>
</dbReference>
<dbReference type="EMBL" id="HBGB01048744">
    <property type="protein sequence ID" value="CAD9073470.1"/>
    <property type="molecule type" value="Transcribed_RNA"/>
</dbReference>
<evidence type="ECO:0000256" key="5">
    <source>
        <dbReference type="ARBA" id="ARBA00023136"/>
    </source>
</evidence>
<proteinExistence type="inferred from homology"/>
<keyword evidence="4" id="KW-1133">Transmembrane helix</keyword>
<evidence type="ECO:0000256" key="3">
    <source>
        <dbReference type="ARBA" id="ARBA00022692"/>
    </source>
</evidence>
<dbReference type="HAMAP" id="MF_00155">
    <property type="entry name" value="CtaG"/>
    <property type="match status" value="1"/>
</dbReference>
<reference evidence="6" key="1">
    <citation type="submission" date="2021-01" db="EMBL/GenBank/DDBJ databases">
        <authorList>
            <person name="Corre E."/>
            <person name="Pelletier E."/>
            <person name="Niang G."/>
            <person name="Scheremetjew M."/>
            <person name="Finn R."/>
            <person name="Kale V."/>
            <person name="Holt S."/>
            <person name="Cochrane G."/>
            <person name="Meng A."/>
            <person name="Brown T."/>
            <person name="Cohen L."/>
        </authorList>
    </citation>
    <scope>NUCLEOTIDE SEQUENCE</scope>
    <source>
        <strain evidence="6">CCMP3346</strain>
    </source>
</reference>
<dbReference type="PANTHER" id="PTHR21320">
    <property type="entry name" value="CYTOCHROME C OXIDASE ASSEMBLY PROTEIN COX11-RELATED"/>
    <property type="match status" value="1"/>
</dbReference>
<evidence type="ECO:0000256" key="2">
    <source>
        <dbReference type="ARBA" id="ARBA00004243"/>
    </source>
</evidence>
<gene>
    <name evidence="6" type="ORF">VBRA1451_LOCUS28553</name>
</gene>
<evidence type="ECO:0000256" key="1">
    <source>
        <dbReference type="ARBA" id="ARBA00004007"/>
    </source>
</evidence>
<dbReference type="InterPro" id="IPR007533">
    <property type="entry name" value="Cyt_c_oxidase_assmbl_CtaG"/>
</dbReference>
<comment type="subcellular location">
    <subcellularLocation>
        <location evidence="2">Mitochondrion inner membrane</location>
        <topology evidence="2">Single-pass membrane protein</topology>
        <orientation evidence="2">Intermembrane side</orientation>
    </subcellularLocation>
</comment>
<dbReference type="GO" id="GO:0005743">
    <property type="term" value="C:mitochondrial inner membrane"/>
    <property type="evidence" value="ECO:0007669"/>
    <property type="project" value="UniProtKB-SubCell"/>
</dbReference>
<dbReference type="InterPro" id="IPR023471">
    <property type="entry name" value="CtaG/Cox11_dom_sf"/>
</dbReference>
<dbReference type="NCBIfam" id="NF003465">
    <property type="entry name" value="PRK05089.1"/>
    <property type="match status" value="1"/>
</dbReference>
<protein>
    <recommendedName>
        <fullName evidence="7">Cytochrome c oxidase assembly protein COX11</fullName>
    </recommendedName>
</protein>
<evidence type="ECO:0000313" key="6">
    <source>
        <dbReference type="EMBL" id="CAD9073470.1"/>
    </source>
</evidence>